<protein>
    <submittedName>
        <fullName evidence="1">Uncharacterized protein</fullName>
    </submittedName>
</protein>
<dbReference type="AlphaFoldDB" id="A0A368F047"/>
<name>A0A368F047_ANCCA</name>
<proteinExistence type="predicted"/>
<keyword evidence="2" id="KW-1185">Reference proteome</keyword>
<dbReference type="Proteomes" id="UP000252519">
    <property type="component" value="Unassembled WGS sequence"/>
</dbReference>
<dbReference type="STRING" id="29170.A0A368F047"/>
<comment type="caution">
    <text evidence="1">The sequence shown here is derived from an EMBL/GenBank/DDBJ whole genome shotgun (WGS) entry which is preliminary data.</text>
</comment>
<organism evidence="1 2">
    <name type="scientific">Ancylostoma caninum</name>
    <name type="common">Dog hookworm</name>
    <dbReference type="NCBI Taxonomy" id="29170"/>
    <lineage>
        <taxon>Eukaryota</taxon>
        <taxon>Metazoa</taxon>
        <taxon>Ecdysozoa</taxon>
        <taxon>Nematoda</taxon>
        <taxon>Chromadorea</taxon>
        <taxon>Rhabditida</taxon>
        <taxon>Rhabditina</taxon>
        <taxon>Rhabditomorpha</taxon>
        <taxon>Strongyloidea</taxon>
        <taxon>Ancylostomatidae</taxon>
        <taxon>Ancylostomatinae</taxon>
        <taxon>Ancylostoma</taxon>
    </lineage>
</organism>
<gene>
    <name evidence="1" type="ORF">ANCCAN_29945</name>
</gene>
<evidence type="ECO:0000313" key="2">
    <source>
        <dbReference type="Proteomes" id="UP000252519"/>
    </source>
</evidence>
<accession>A0A368F047</accession>
<reference evidence="1 2" key="1">
    <citation type="submission" date="2014-10" db="EMBL/GenBank/DDBJ databases">
        <title>Draft genome of the hookworm Ancylostoma caninum.</title>
        <authorList>
            <person name="Mitreva M."/>
        </authorList>
    </citation>
    <scope>NUCLEOTIDE SEQUENCE [LARGE SCALE GENOMIC DNA]</scope>
    <source>
        <strain evidence="1 2">Baltimore</strain>
    </source>
</reference>
<dbReference type="OrthoDB" id="7862313at2759"/>
<dbReference type="EMBL" id="JOJR01020650">
    <property type="protein sequence ID" value="RCN24360.1"/>
    <property type="molecule type" value="Genomic_DNA"/>
</dbReference>
<evidence type="ECO:0000313" key="1">
    <source>
        <dbReference type="EMBL" id="RCN24360.1"/>
    </source>
</evidence>
<sequence>MVLKRMKKFVLRIFHVYKLICALQRLGTQNLDLNDIVDNSTFIKVRNALENDFPKDLSELVFSYMFYARNAKF</sequence>